<dbReference type="Pfam" id="PF04536">
    <property type="entry name" value="TPM_phosphatase"/>
    <property type="match status" value="1"/>
</dbReference>
<evidence type="ECO:0000313" key="2">
    <source>
        <dbReference type="EMBL" id="AWV89217.1"/>
    </source>
</evidence>
<dbReference type="Gene3D" id="3.10.310.50">
    <property type="match status" value="1"/>
</dbReference>
<dbReference type="PANTHER" id="PTHR30373">
    <property type="entry name" value="UPF0603 PROTEIN YGCG"/>
    <property type="match status" value="1"/>
</dbReference>
<keyword evidence="3" id="KW-1185">Reference proteome</keyword>
<sequence length="250" mass="28287">MNISNIQGRVILGVWAFALVLLGAPLLFAMSVDTVPDPRAEDGWVSDTIGLIEPERRLRLNQKLSALEQQTEVEVALVVVEAVDTATPKDFATQLFNHWKLGKASQNNGLLILLVHGEKRLEMETGYGLETVLTDGWLKRVQMREMVPAFKADRYGQGLEVGVDAVIQHLTDNLGALEHAAENPQRQAPRPPRSWCNERRRGSQSSPHKRMDKRYNWTAQRAAERATQQKIKRPPAGHRRRVRRGDRQSH</sequence>
<dbReference type="AlphaFoldDB" id="A0A2Z4FJN2"/>
<gene>
    <name evidence="2" type="ORF">DN745_07630</name>
</gene>
<feature type="region of interest" description="Disordered" evidence="1">
    <location>
        <begin position="179"/>
        <end position="250"/>
    </location>
</feature>
<dbReference type="InterPro" id="IPR007621">
    <property type="entry name" value="TPM_dom"/>
</dbReference>
<feature type="compositionally biased region" description="Basic residues" evidence="1">
    <location>
        <begin position="230"/>
        <end position="244"/>
    </location>
</feature>
<dbReference type="EMBL" id="CP030032">
    <property type="protein sequence ID" value="AWV89217.1"/>
    <property type="molecule type" value="Genomic_DNA"/>
</dbReference>
<proteinExistence type="predicted"/>
<protein>
    <submittedName>
        <fullName evidence="2">Uncharacterized protein</fullName>
    </submittedName>
</protein>
<dbReference type="PANTHER" id="PTHR30373:SF2">
    <property type="entry name" value="UPF0603 PROTEIN YGCG"/>
    <property type="match status" value="1"/>
</dbReference>
<dbReference type="KEGG" id="bsed:DN745_07630"/>
<evidence type="ECO:0000256" key="1">
    <source>
        <dbReference type="SAM" id="MobiDB-lite"/>
    </source>
</evidence>
<feature type="compositionally biased region" description="Low complexity" evidence="1">
    <location>
        <begin position="218"/>
        <end position="229"/>
    </location>
</feature>
<name>A0A2Z4FJN2_9DELT</name>
<organism evidence="2 3">
    <name type="scientific">Bradymonas sediminis</name>
    <dbReference type="NCBI Taxonomy" id="1548548"/>
    <lineage>
        <taxon>Bacteria</taxon>
        <taxon>Deltaproteobacteria</taxon>
        <taxon>Bradymonadales</taxon>
        <taxon>Bradymonadaceae</taxon>
        <taxon>Bradymonas</taxon>
    </lineage>
</organism>
<evidence type="ECO:0000313" key="3">
    <source>
        <dbReference type="Proteomes" id="UP000249799"/>
    </source>
</evidence>
<dbReference type="OrthoDB" id="9810918at2"/>
<dbReference type="Proteomes" id="UP000249799">
    <property type="component" value="Chromosome"/>
</dbReference>
<dbReference type="RefSeq" id="WP_111333532.1">
    <property type="nucleotide sequence ID" value="NZ_CP030032.1"/>
</dbReference>
<reference evidence="2 3" key="1">
    <citation type="submission" date="2018-06" db="EMBL/GenBank/DDBJ databases">
        <title>Lujinxingia sediminis gen. nov. sp. nov., a new facultative anaerobic member of the class Deltaproteobacteria, and proposal of Lujinxingaceae fam. nov.</title>
        <authorList>
            <person name="Guo L.-Y."/>
            <person name="Li C.-M."/>
            <person name="Wang S."/>
            <person name="Du Z.-J."/>
        </authorList>
    </citation>
    <scope>NUCLEOTIDE SEQUENCE [LARGE SCALE GENOMIC DNA]</scope>
    <source>
        <strain evidence="2 3">FA350</strain>
    </source>
</reference>
<accession>A0A2Z4FJN2</accession>